<keyword evidence="2" id="KW-1185">Reference proteome</keyword>
<name>A0A7J8L9E9_9ROSI</name>
<accession>A0A7J8L9E9</accession>
<comment type="caution">
    <text evidence="1">The sequence shown here is derived from an EMBL/GenBank/DDBJ whole genome shotgun (WGS) entry which is preliminary data.</text>
</comment>
<dbReference type="EMBL" id="JABEZX010000001">
    <property type="protein sequence ID" value="MBA0548952.1"/>
    <property type="molecule type" value="Genomic_DNA"/>
</dbReference>
<organism evidence="1 2">
    <name type="scientific">Gossypium lobatum</name>
    <dbReference type="NCBI Taxonomy" id="34289"/>
    <lineage>
        <taxon>Eukaryota</taxon>
        <taxon>Viridiplantae</taxon>
        <taxon>Streptophyta</taxon>
        <taxon>Embryophyta</taxon>
        <taxon>Tracheophyta</taxon>
        <taxon>Spermatophyta</taxon>
        <taxon>Magnoliopsida</taxon>
        <taxon>eudicotyledons</taxon>
        <taxon>Gunneridae</taxon>
        <taxon>Pentapetalae</taxon>
        <taxon>rosids</taxon>
        <taxon>malvids</taxon>
        <taxon>Malvales</taxon>
        <taxon>Malvaceae</taxon>
        <taxon>Malvoideae</taxon>
        <taxon>Gossypium</taxon>
    </lineage>
</organism>
<reference evidence="1 2" key="1">
    <citation type="journal article" date="2019" name="Genome Biol. Evol.">
        <title>Insights into the evolution of the New World diploid cottons (Gossypium, subgenus Houzingenia) based on genome sequencing.</title>
        <authorList>
            <person name="Grover C.E."/>
            <person name="Arick M.A. 2nd"/>
            <person name="Thrash A."/>
            <person name="Conover J.L."/>
            <person name="Sanders W.S."/>
            <person name="Peterson D.G."/>
            <person name="Frelichowski J.E."/>
            <person name="Scheffler J.A."/>
            <person name="Scheffler B.E."/>
            <person name="Wendel J.F."/>
        </authorList>
    </citation>
    <scope>NUCLEOTIDE SEQUENCE [LARGE SCALE GENOMIC DNA]</scope>
    <source>
        <strain evidence="1">157</strain>
        <tissue evidence="1">Leaf</tissue>
    </source>
</reference>
<proteinExistence type="predicted"/>
<dbReference type="Proteomes" id="UP000593572">
    <property type="component" value="Unassembled WGS sequence"/>
</dbReference>
<gene>
    <name evidence="1" type="ORF">Golob_020014</name>
</gene>
<evidence type="ECO:0000313" key="2">
    <source>
        <dbReference type="Proteomes" id="UP000593572"/>
    </source>
</evidence>
<dbReference type="AlphaFoldDB" id="A0A7J8L9E9"/>
<protein>
    <submittedName>
        <fullName evidence="1">Uncharacterized protein</fullName>
    </submittedName>
</protein>
<evidence type="ECO:0000313" key="1">
    <source>
        <dbReference type="EMBL" id="MBA0548952.1"/>
    </source>
</evidence>
<sequence>MVMVEVIQIDAIMTVRPAEVSGLTSNPHLLHETVNAWKRGCSRHTMCRN</sequence>